<dbReference type="InterPro" id="IPR021109">
    <property type="entry name" value="Peptidase_aspartic_dom_sf"/>
</dbReference>
<feature type="domain" description="Peptidase A1" evidence="3">
    <location>
        <begin position="1"/>
        <end position="339"/>
    </location>
</feature>
<dbReference type="InterPro" id="IPR033121">
    <property type="entry name" value="PEPTIDASE_A1"/>
</dbReference>
<evidence type="ECO:0000259" key="3">
    <source>
        <dbReference type="PROSITE" id="PS51767"/>
    </source>
</evidence>
<dbReference type="GO" id="GO:0006508">
    <property type="term" value="P:proteolysis"/>
    <property type="evidence" value="ECO:0007669"/>
    <property type="project" value="InterPro"/>
</dbReference>
<dbReference type="PANTHER" id="PTHR47966">
    <property type="entry name" value="BETA-SITE APP-CLEAVING ENZYME, ISOFORM A-RELATED"/>
    <property type="match status" value="1"/>
</dbReference>
<dbReference type="SUPFAM" id="SSF50630">
    <property type="entry name" value="Acid proteases"/>
    <property type="match status" value="1"/>
</dbReference>
<dbReference type="EMBL" id="JAUCMV010000003">
    <property type="protein sequence ID" value="KAK0408469.1"/>
    <property type="molecule type" value="Genomic_DNA"/>
</dbReference>
<accession>A0AA39LTA0</accession>
<evidence type="ECO:0000313" key="4">
    <source>
        <dbReference type="EMBL" id="KAK0408469.1"/>
    </source>
</evidence>
<keyword evidence="2" id="KW-0732">Signal</keyword>
<dbReference type="PANTHER" id="PTHR47966:SF51">
    <property type="entry name" value="BETA-SITE APP-CLEAVING ENZYME, ISOFORM A-RELATED"/>
    <property type="match status" value="1"/>
</dbReference>
<protein>
    <recommendedName>
        <fullName evidence="3">Peptidase A1 domain-containing protein</fullName>
    </recommendedName>
</protein>
<feature type="chain" id="PRO_5041351220" description="Peptidase A1 domain-containing protein" evidence="2">
    <location>
        <begin position="17"/>
        <end position="359"/>
    </location>
</feature>
<reference evidence="4" key="1">
    <citation type="submission" date="2023-06" db="EMBL/GenBank/DDBJ databases">
        <title>Genomic analysis of the entomopathogenic nematode Steinernema hermaphroditum.</title>
        <authorList>
            <person name="Schwarz E.M."/>
            <person name="Heppert J.K."/>
            <person name="Baniya A."/>
            <person name="Schwartz H.T."/>
            <person name="Tan C.-H."/>
            <person name="Antoshechkin I."/>
            <person name="Sternberg P.W."/>
            <person name="Goodrich-Blair H."/>
            <person name="Dillman A.R."/>
        </authorList>
    </citation>
    <scope>NUCLEOTIDE SEQUENCE</scope>
    <source>
        <strain evidence="4">PS9179</strain>
        <tissue evidence="4">Whole animal</tissue>
    </source>
</reference>
<sequence length="359" mass="41021">MLKWLLLCGFLCLASGNLFPLRVKRHLPRIKGDSPHYHHDPNDIDVLTMVYIVGTDDTPLPFLPDTTSADIELTLCTSLNYPDNCYDYMESDDFVQIDEHTASDRFIDTNDMEQIWTFITRKPVTPAPGSIGFGFPALQKYPHDTYWPDAYVNNSLETKTLTISVSQKGCAGEAYFGKNKICYNGNFHDNYTFYLPTTSKLYWQFAMDSVQIGKVKTTTGGHAVIATNKEYIGMPKKFLQQFAQAYSIQWDGLYGAYTVECKRNLTLPDLQISVAGGNTIKIKATEYVYTWETLPNGMCVLNFEDSKAFGFGPEWYFGIQLLQSYCITLDFDKKQMSFTKNFWTVNQHYDPCPHDLMIL</sequence>
<name>A0AA39LTA0_9BILA</name>
<dbReference type="PROSITE" id="PS51767">
    <property type="entry name" value="PEPTIDASE_A1"/>
    <property type="match status" value="1"/>
</dbReference>
<dbReference type="GO" id="GO:0004190">
    <property type="term" value="F:aspartic-type endopeptidase activity"/>
    <property type="evidence" value="ECO:0007669"/>
    <property type="project" value="InterPro"/>
</dbReference>
<keyword evidence="5" id="KW-1185">Reference proteome</keyword>
<comment type="similarity">
    <text evidence="1">Belongs to the peptidase A1 family.</text>
</comment>
<evidence type="ECO:0000313" key="5">
    <source>
        <dbReference type="Proteomes" id="UP001175271"/>
    </source>
</evidence>
<evidence type="ECO:0000256" key="1">
    <source>
        <dbReference type="ARBA" id="ARBA00007447"/>
    </source>
</evidence>
<feature type="signal peptide" evidence="2">
    <location>
        <begin position="1"/>
        <end position="16"/>
    </location>
</feature>
<comment type="caution">
    <text evidence="4">The sequence shown here is derived from an EMBL/GenBank/DDBJ whole genome shotgun (WGS) entry which is preliminary data.</text>
</comment>
<dbReference type="Proteomes" id="UP001175271">
    <property type="component" value="Unassembled WGS sequence"/>
</dbReference>
<gene>
    <name evidence="4" type="ORF">QR680_003977</name>
</gene>
<evidence type="ECO:0000256" key="2">
    <source>
        <dbReference type="SAM" id="SignalP"/>
    </source>
</evidence>
<dbReference type="InterPro" id="IPR001461">
    <property type="entry name" value="Aspartic_peptidase_A1"/>
</dbReference>
<organism evidence="4 5">
    <name type="scientific">Steinernema hermaphroditum</name>
    <dbReference type="NCBI Taxonomy" id="289476"/>
    <lineage>
        <taxon>Eukaryota</taxon>
        <taxon>Metazoa</taxon>
        <taxon>Ecdysozoa</taxon>
        <taxon>Nematoda</taxon>
        <taxon>Chromadorea</taxon>
        <taxon>Rhabditida</taxon>
        <taxon>Tylenchina</taxon>
        <taxon>Panagrolaimomorpha</taxon>
        <taxon>Strongyloidoidea</taxon>
        <taxon>Steinernematidae</taxon>
        <taxon>Steinernema</taxon>
    </lineage>
</organism>
<dbReference type="GO" id="GO:0005764">
    <property type="term" value="C:lysosome"/>
    <property type="evidence" value="ECO:0007669"/>
    <property type="project" value="TreeGrafter"/>
</dbReference>
<proteinExistence type="inferred from homology"/>
<dbReference type="AlphaFoldDB" id="A0AA39LTA0"/>
<dbReference type="Pfam" id="PF00026">
    <property type="entry name" value="Asp"/>
    <property type="match status" value="1"/>
</dbReference>
<dbReference type="Gene3D" id="2.40.70.10">
    <property type="entry name" value="Acid Proteases"/>
    <property type="match status" value="2"/>
</dbReference>